<dbReference type="Pfam" id="PF00078">
    <property type="entry name" value="RVT_1"/>
    <property type="match status" value="1"/>
</dbReference>
<feature type="coiled-coil region" evidence="1">
    <location>
        <begin position="52"/>
        <end position="108"/>
    </location>
</feature>
<feature type="domain" description="Reverse transcriptase" evidence="4">
    <location>
        <begin position="625"/>
        <end position="980"/>
    </location>
</feature>
<reference evidence="5" key="1">
    <citation type="submission" date="2022-08" db="EMBL/GenBank/DDBJ databases">
        <title>Novel sulphate-reducing endosymbionts in the free-living metamonad Anaeramoeba.</title>
        <authorList>
            <person name="Jerlstrom-Hultqvist J."/>
            <person name="Cepicka I."/>
            <person name="Gallot-Lavallee L."/>
            <person name="Salas-Leiva D."/>
            <person name="Curtis B.A."/>
            <person name="Zahonova K."/>
            <person name="Pipaliya S."/>
            <person name="Dacks J."/>
            <person name="Roger A.J."/>
        </authorList>
    </citation>
    <scope>NUCLEOTIDE SEQUENCE</scope>
    <source>
        <strain evidence="5">Busselton2</strain>
    </source>
</reference>
<dbReference type="InterPro" id="IPR043502">
    <property type="entry name" value="DNA/RNA_pol_sf"/>
</dbReference>
<evidence type="ECO:0000313" key="5">
    <source>
        <dbReference type="EMBL" id="KAJ3453008.1"/>
    </source>
</evidence>
<proteinExistence type="predicted"/>
<dbReference type="EMBL" id="JANTQA010000008">
    <property type="protein sequence ID" value="KAJ3453008.1"/>
    <property type="molecule type" value="Genomic_DNA"/>
</dbReference>
<comment type="caution">
    <text evidence="5">The sequence shown here is derived from an EMBL/GenBank/DDBJ whole genome shotgun (WGS) entry which is preliminary data.</text>
</comment>
<dbReference type="SMART" id="SM00315">
    <property type="entry name" value="RGS"/>
    <property type="match status" value="1"/>
</dbReference>
<feature type="compositionally biased region" description="Basic and acidic residues" evidence="2">
    <location>
        <begin position="436"/>
        <end position="470"/>
    </location>
</feature>
<dbReference type="PROSITE" id="PS50132">
    <property type="entry name" value="RGS"/>
    <property type="match status" value="1"/>
</dbReference>
<dbReference type="Gene3D" id="1.10.167.10">
    <property type="entry name" value="Regulator of G-protein Signalling 4, domain 2"/>
    <property type="match status" value="1"/>
</dbReference>
<dbReference type="AlphaFoldDB" id="A0AAV8AFE5"/>
<keyword evidence="1" id="KW-0175">Coiled coil</keyword>
<sequence>MSFFWKTNELTTPTKLTGKDTLYEFENKLSTLKLQEIKLKNQLKKFTSEQYLKTLNKKYVTLEEEFEELTKESKTLTQLLEESQIQLKKEKEIEKRELKQGMDEEQKRTFFNLNVGINKLKTHLLTLKKMLERTSLKQRIKEVKTELATIQNEITQLRETKKELDLQVSKSIKDFQIQVVNHVKNDPRSQSLYDQIINDNNEKIETLSHQLKKDQFELKNLRKIDESHSNFIMKERLRMVNQQFKNKQLERKQLLLEFEDLKSFIYTEESETTDLFSEESEKDVFSYNSMKENFSSQNISLQKKLIKNPQQKKQISNNNDHEKNENKKLSNEIEKEIENENENDKENENENEKKNNTEIKLGQEDSTKDGKENEMKTSVDLKNDSNNQNLEEIQKNINKEEIHRDKNVEKEGEVETEIDTDTDVEMDTDTTTDTGTEAKIKTKIENDNNKEIEKDKENNLSKKENDKKNQVPEQEIESEIEKEEKKESNEKTTNYLLNKRNILPYFHQYLSSTIIRDYVHLFFSIYDFKQLEESHKKFALIAKRIYKKYLLPGSLFEIEVPIEMEQKINTKVEEKNFSSDMYDQLFKITKEKINQISLVEFQQSQIFLNFLNSQEGDKKTYNDKENNNNNNNINHKNRNNITLIPKKDTERALNNEFSFMENSRTPYKVAKQLMEVLISILNSNFSISSLQIDLNKIKSSIQFHRFVAATTELQKVELNFSSDNKKKAFWLNLYNIILLHAAISNGLPKKRGELKQMYQKSYYIIGGMEFSLQDIHCGILRANKDIKHNPYFQKENDPRAQYAFEKIDPRIHFCLISLTSGVSIIQVYYSKGIEKILQRVTKIQLTKEIKIQKHKILLPRKIQEYSKDFANNLSEVLYWLYPFLENAYYSKEGIGVYRGDPLSPLLFGFITNFLLDKLKPLAIHVQMFADDLVLIMKGSLLEINYHVEKIFKMIRDFGMNPNKDKTKKTTSPKEILYLGI</sequence>
<dbReference type="InterPro" id="IPR044926">
    <property type="entry name" value="RGS_subdomain_2"/>
</dbReference>
<organism evidence="5 6">
    <name type="scientific">Anaeramoeba flamelloides</name>
    <dbReference type="NCBI Taxonomy" id="1746091"/>
    <lineage>
        <taxon>Eukaryota</taxon>
        <taxon>Metamonada</taxon>
        <taxon>Anaeramoebidae</taxon>
        <taxon>Anaeramoeba</taxon>
    </lineage>
</organism>
<dbReference type="PROSITE" id="PS50878">
    <property type="entry name" value="RT_POL"/>
    <property type="match status" value="1"/>
</dbReference>
<dbReference type="InterPro" id="IPR006869">
    <property type="entry name" value="DUF547"/>
</dbReference>
<feature type="domain" description="RGS" evidence="3">
    <location>
        <begin position="492"/>
        <end position="611"/>
    </location>
</feature>
<dbReference type="InterPro" id="IPR000477">
    <property type="entry name" value="RT_dom"/>
</dbReference>
<name>A0AAV8AFE5_9EUKA</name>
<feature type="region of interest" description="Disordered" evidence="2">
    <location>
        <begin position="305"/>
        <end position="389"/>
    </location>
</feature>
<evidence type="ECO:0000256" key="1">
    <source>
        <dbReference type="SAM" id="Coils"/>
    </source>
</evidence>
<dbReference type="PANTHER" id="PTHR46361">
    <property type="entry name" value="ELECTRON CARRIER/ PROTEIN DISULFIDE OXIDOREDUCTASE"/>
    <property type="match status" value="1"/>
</dbReference>
<protein>
    <submittedName>
        <fullName evidence="5">Electron carrier/ protein disulfide oxidoreductase</fullName>
    </submittedName>
</protein>
<dbReference type="SUPFAM" id="SSF56672">
    <property type="entry name" value="DNA/RNA polymerases"/>
    <property type="match status" value="1"/>
</dbReference>
<feature type="coiled-coil region" evidence="1">
    <location>
        <begin position="133"/>
        <end position="167"/>
    </location>
</feature>
<evidence type="ECO:0000313" key="6">
    <source>
        <dbReference type="Proteomes" id="UP001146793"/>
    </source>
</evidence>
<evidence type="ECO:0000259" key="4">
    <source>
        <dbReference type="PROSITE" id="PS50878"/>
    </source>
</evidence>
<evidence type="ECO:0000259" key="3">
    <source>
        <dbReference type="PROSITE" id="PS50132"/>
    </source>
</evidence>
<feature type="compositionally biased region" description="Acidic residues" evidence="2">
    <location>
        <begin position="414"/>
        <end position="430"/>
    </location>
</feature>
<gene>
    <name evidence="5" type="ORF">M0812_04789</name>
</gene>
<feature type="compositionally biased region" description="Basic and acidic residues" evidence="2">
    <location>
        <begin position="401"/>
        <end position="413"/>
    </location>
</feature>
<dbReference type="InterPro" id="IPR036305">
    <property type="entry name" value="RGS_sf"/>
</dbReference>
<feature type="region of interest" description="Disordered" evidence="2">
    <location>
        <begin position="401"/>
        <end position="490"/>
    </location>
</feature>
<accession>A0AAV8AFE5</accession>
<dbReference type="InterPro" id="IPR016137">
    <property type="entry name" value="RGS"/>
</dbReference>
<dbReference type="SUPFAM" id="SSF48097">
    <property type="entry name" value="Regulator of G-protein signaling, RGS"/>
    <property type="match status" value="1"/>
</dbReference>
<feature type="compositionally biased region" description="Basic and acidic residues" evidence="2">
    <location>
        <begin position="319"/>
        <end position="383"/>
    </location>
</feature>
<dbReference type="Pfam" id="PF04784">
    <property type="entry name" value="DUF547"/>
    <property type="match status" value="1"/>
</dbReference>
<dbReference type="Proteomes" id="UP001146793">
    <property type="component" value="Unassembled WGS sequence"/>
</dbReference>
<evidence type="ECO:0000256" key="2">
    <source>
        <dbReference type="SAM" id="MobiDB-lite"/>
    </source>
</evidence>
<dbReference type="PANTHER" id="PTHR46361:SF3">
    <property type="entry name" value="ELECTRON CARRIER_ PROTEIN DISULFIDE OXIDOREDUCTASE"/>
    <property type="match status" value="1"/>
</dbReference>